<name>A0A224YGU2_9ACAR</name>
<reference evidence="2" key="1">
    <citation type="journal article" date="2017" name="Parasit. Vectors">
        <title>Sialotranscriptomics of Rhipicephalus zambeziensis reveals intricate expression profiles of secretory proteins and suggests tight temporal transcriptional regulation during blood-feeding.</title>
        <authorList>
            <person name="de Castro M.H."/>
            <person name="de Klerk D."/>
            <person name="Pienaar R."/>
            <person name="Rees D.J.G."/>
            <person name="Mans B.J."/>
        </authorList>
    </citation>
    <scope>NUCLEOTIDE SEQUENCE</scope>
    <source>
        <tissue evidence="2">Salivary glands</tissue>
    </source>
</reference>
<dbReference type="AlphaFoldDB" id="A0A224YGU2"/>
<evidence type="ECO:0000313" key="2">
    <source>
        <dbReference type="EMBL" id="MAA13022.1"/>
    </source>
</evidence>
<proteinExistence type="predicted"/>
<feature type="region of interest" description="Disordered" evidence="1">
    <location>
        <begin position="76"/>
        <end position="95"/>
    </location>
</feature>
<accession>A0A224YGU2</accession>
<dbReference type="EMBL" id="GFPF01001876">
    <property type="protein sequence ID" value="MAA13022.1"/>
    <property type="molecule type" value="Transcribed_RNA"/>
</dbReference>
<sequence length="95" mass="10607">MLSSSSGTEEGREGIACDGYTGRVTRVTILPPRIMVSWLVTTEFEKLSWYNALHGARNSFQCLLCDLVRGPLRSKLQTKQKPHAPHLPSFDPHSP</sequence>
<organism evidence="2">
    <name type="scientific">Rhipicephalus zambeziensis</name>
    <dbReference type="NCBI Taxonomy" id="60191"/>
    <lineage>
        <taxon>Eukaryota</taxon>
        <taxon>Metazoa</taxon>
        <taxon>Ecdysozoa</taxon>
        <taxon>Arthropoda</taxon>
        <taxon>Chelicerata</taxon>
        <taxon>Arachnida</taxon>
        <taxon>Acari</taxon>
        <taxon>Parasitiformes</taxon>
        <taxon>Ixodida</taxon>
        <taxon>Ixodoidea</taxon>
        <taxon>Ixodidae</taxon>
        <taxon>Rhipicephalinae</taxon>
        <taxon>Rhipicephalus</taxon>
        <taxon>Rhipicephalus</taxon>
    </lineage>
</organism>
<evidence type="ECO:0000256" key="1">
    <source>
        <dbReference type="SAM" id="MobiDB-lite"/>
    </source>
</evidence>
<protein>
    <submittedName>
        <fullName evidence="2">Uncharacterized protein</fullName>
    </submittedName>
</protein>